<dbReference type="Proteomes" id="UP000225322">
    <property type="component" value="Segment"/>
</dbReference>
<proteinExistence type="predicted"/>
<accession>A0A0K1LLR0</accession>
<sequence>MTWVLEMTGTRISDGVAERFLFALGAGLALKDDDYVEPGLIGWASPSQNIDVAKTGGVSTKTDAGEFTISNAPPAIDQPGPWDRLLDVVWNGKTATLFWVPGQLWSQRVKMAWGTMEQPIGSILGSGSQPNIKFPLRDPRAALEAPLQPKKFLGDNAGPVGVEGGSDLKGTPKPILYGTASNCPVPKVNDALLIYQVADKPVSVLCVRDGASALTAGVVRANLASMQATPPGGGKYDVYAGAEGTFVRVGTTPTYGLAVDAAEGANAAARTHAKIWSRIRTERCGTAGGDINTSSITAADLLDAGEVGFWWSGETTQREAVDQVLASFNGFEINEVSGQWKVQKLVLPSGTPVIELAVLRPNSVKTAKARSMTALQRLRPGYAPNGVPPYRVTVYWGRNYKVMNDGEFAGYANTRLKEKFSTEWRLEPATNATVWNPDTGAGLWPNAPELTVESSYIPGPDGLTCPAATAEAARLLAMYSTLRGQYQVSFNPRVEDRVQPGDVVKLTHASMGLSGGKLFVVLQAGLLVGSKGSEMDLVVGLEA</sequence>
<name>A0A0K1LLR0_9CAUD</name>
<protein>
    <recommendedName>
        <fullName evidence="3">Tail protein</fullName>
    </recommendedName>
</protein>
<keyword evidence="2" id="KW-1185">Reference proteome</keyword>
<evidence type="ECO:0000313" key="2">
    <source>
        <dbReference type="Proteomes" id="UP000225322"/>
    </source>
</evidence>
<evidence type="ECO:0000313" key="1">
    <source>
        <dbReference type="EMBL" id="AKU43442.1"/>
    </source>
</evidence>
<gene>
    <name evidence="1" type="ORF">CPT_Sansa38</name>
</gene>
<reference evidence="1 2" key="1">
    <citation type="journal article" date="2015" name="Genome Announc.">
        <title>Complete Genome Sequence of Caulobacter crescentus Siphophage Sansa.</title>
        <authorList>
            <person name="Vara L."/>
            <person name="Kane A.A."/>
            <person name="Cahill J.L."/>
            <person name="Rasche E.S."/>
            <person name="Kuty Everett G.F."/>
        </authorList>
    </citation>
    <scope>NUCLEOTIDE SEQUENCE [LARGE SCALE GENOMIC DNA]</scope>
</reference>
<dbReference type="EMBL" id="KT001913">
    <property type="protein sequence ID" value="AKU43442.1"/>
    <property type="molecule type" value="Genomic_DNA"/>
</dbReference>
<organism evidence="1 2">
    <name type="scientific">Caulobacter phage Sansa</name>
    <dbReference type="NCBI Taxonomy" id="1675600"/>
    <lineage>
        <taxon>Viruses</taxon>
        <taxon>Duplodnaviria</taxon>
        <taxon>Heunggongvirae</taxon>
        <taxon>Uroviricota</taxon>
        <taxon>Caudoviricetes</taxon>
        <taxon>Sansavirus</taxon>
        <taxon>Sansavirus sansa</taxon>
        <taxon>Caulobacter virus Sansa</taxon>
    </lineage>
</organism>
<evidence type="ECO:0008006" key="3">
    <source>
        <dbReference type="Google" id="ProtNLM"/>
    </source>
</evidence>